<evidence type="ECO:0000256" key="4">
    <source>
        <dbReference type="ARBA" id="ARBA00023136"/>
    </source>
</evidence>
<keyword evidence="4 5" id="KW-0472">Membrane</keyword>
<dbReference type="Proteomes" id="UP001165289">
    <property type="component" value="Unassembled WGS sequence"/>
</dbReference>
<feature type="transmembrane region" description="Helical" evidence="5">
    <location>
        <begin position="84"/>
        <end position="105"/>
    </location>
</feature>
<keyword evidence="3 5" id="KW-1133">Transmembrane helix</keyword>
<keyword evidence="8" id="KW-1185">Reference proteome</keyword>
<accession>A0AAV7JCA4</accession>
<evidence type="ECO:0000259" key="6">
    <source>
        <dbReference type="Pfam" id="PF04116"/>
    </source>
</evidence>
<feature type="domain" description="Fatty acid hydroxylase" evidence="6">
    <location>
        <begin position="130"/>
        <end position="254"/>
    </location>
</feature>
<comment type="caution">
    <text evidence="7">The sequence shown here is derived from an EMBL/GenBank/DDBJ whole genome shotgun (WGS) entry which is preliminary data.</text>
</comment>
<dbReference type="GO" id="GO:0008610">
    <property type="term" value="P:lipid biosynthetic process"/>
    <property type="evidence" value="ECO:0007669"/>
    <property type="project" value="InterPro"/>
</dbReference>
<dbReference type="GO" id="GO:0016491">
    <property type="term" value="F:oxidoreductase activity"/>
    <property type="evidence" value="ECO:0007669"/>
    <property type="project" value="InterPro"/>
</dbReference>
<dbReference type="GO" id="GO:0016020">
    <property type="term" value="C:membrane"/>
    <property type="evidence" value="ECO:0007669"/>
    <property type="project" value="UniProtKB-SubCell"/>
</dbReference>
<proteinExistence type="predicted"/>
<dbReference type="EMBL" id="JAKMXF010000354">
    <property type="protein sequence ID" value="KAI6646410.1"/>
    <property type="molecule type" value="Genomic_DNA"/>
</dbReference>
<reference evidence="7 8" key="1">
    <citation type="journal article" date="2023" name="BMC Biol.">
        <title>The compact genome of the sponge Oopsacas minuta (Hexactinellida) is lacking key metazoan core genes.</title>
        <authorList>
            <person name="Santini S."/>
            <person name="Schenkelaars Q."/>
            <person name="Jourda C."/>
            <person name="Duchesne M."/>
            <person name="Belahbib H."/>
            <person name="Rocher C."/>
            <person name="Selva M."/>
            <person name="Riesgo A."/>
            <person name="Vervoort M."/>
            <person name="Leys S.P."/>
            <person name="Kodjabachian L."/>
            <person name="Le Bivic A."/>
            <person name="Borchiellini C."/>
            <person name="Claverie J.M."/>
            <person name="Renard E."/>
        </authorList>
    </citation>
    <scope>NUCLEOTIDE SEQUENCE [LARGE SCALE GENOMIC DNA]</scope>
    <source>
        <strain evidence="7">SPO-2</strain>
    </source>
</reference>
<dbReference type="GO" id="GO:0005506">
    <property type="term" value="F:iron ion binding"/>
    <property type="evidence" value="ECO:0007669"/>
    <property type="project" value="InterPro"/>
</dbReference>
<dbReference type="AlphaFoldDB" id="A0AAV7JCA4"/>
<keyword evidence="2 5" id="KW-0812">Transmembrane</keyword>
<dbReference type="InterPro" id="IPR050307">
    <property type="entry name" value="Sterol_Desaturase_Related"/>
</dbReference>
<gene>
    <name evidence="7" type="ORF">LOD99_12532</name>
</gene>
<evidence type="ECO:0000313" key="7">
    <source>
        <dbReference type="EMBL" id="KAI6646410.1"/>
    </source>
</evidence>
<dbReference type="InterPro" id="IPR006694">
    <property type="entry name" value="Fatty_acid_hydroxylase"/>
</dbReference>
<evidence type="ECO:0000256" key="3">
    <source>
        <dbReference type="ARBA" id="ARBA00022989"/>
    </source>
</evidence>
<organism evidence="7 8">
    <name type="scientific">Oopsacas minuta</name>
    <dbReference type="NCBI Taxonomy" id="111878"/>
    <lineage>
        <taxon>Eukaryota</taxon>
        <taxon>Metazoa</taxon>
        <taxon>Porifera</taxon>
        <taxon>Hexactinellida</taxon>
        <taxon>Hexasterophora</taxon>
        <taxon>Lyssacinosida</taxon>
        <taxon>Leucopsacidae</taxon>
        <taxon>Oopsacas</taxon>
    </lineage>
</organism>
<evidence type="ECO:0000313" key="8">
    <source>
        <dbReference type="Proteomes" id="UP001165289"/>
    </source>
</evidence>
<evidence type="ECO:0000256" key="1">
    <source>
        <dbReference type="ARBA" id="ARBA00004370"/>
    </source>
</evidence>
<evidence type="ECO:0000256" key="2">
    <source>
        <dbReference type="ARBA" id="ARBA00022692"/>
    </source>
</evidence>
<evidence type="ECO:0000256" key="5">
    <source>
        <dbReference type="SAM" id="Phobius"/>
    </source>
</evidence>
<sequence>METPTSFWQSSGNFWTELWRYVHGFFQDDFNLIMFGSFGVTLTFFVVLGFFFTLVDIWGPSILTKYKVQEGKNVPISSADLIKLIKLAFLNLVVISSCFSYFGSYLMVWRGMAVLPEELPTFQRFIINMILLLVMQDFLFYYMHRLFHYPPLYRAWHKKHHEFTAPVAIASVYAHPVEHVFVNLLTVWLPTLILCVHCAEYWAWFGIVITGTFVNHSGYHLPFVPISPEHHDFHHLVFTENFGSFRYLDWLNGTDKQWQASQQKKRDHPLTSLTPIKYKC</sequence>
<dbReference type="PANTHER" id="PTHR11863">
    <property type="entry name" value="STEROL DESATURASE"/>
    <property type="match status" value="1"/>
</dbReference>
<comment type="subcellular location">
    <subcellularLocation>
        <location evidence="1">Membrane</location>
    </subcellularLocation>
</comment>
<dbReference type="Pfam" id="PF04116">
    <property type="entry name" value="FA_hydroxylase"/>
    <property type="match status" value="1"/>
</dbReference>
<feature type="transmembrane region" description="Helical" evidence="5">
    <location>
        <begin position="32"/>
        <end position="63"/>
    </location>
</feature>
<name>A0AAV7JCA4_9METZ</name>
<feature type="transmembrane region" description="Helical" evidence="5">
    <location>
        <begin position="125"/>
        <end position="144"/>
    </location>
</feature>
<protein>
    <submittedName>
        <fullName evidence="7">Fatty acid hydroxylase domain-containing protein 2</fullName>
    </submittedName>
</protein>